<dbReference type="InterPro" id="IPR000262">
    <property type="entry name" value="FMN-dep_DH"/>
</dbReference>
<evidence type="ECO:0000313" key="7">
    <source>
        <dbReference type="EMBL" id="MFC5500892.1"/>
    </source>
</evidence>
<dbReference type="EC" id="1.-.-.-" evidence="7"/>
<feature type="domain" description="FMN hydroxy acid dehydrogenase" evidence="6">
    <location>
        <begin position="6"/>
        <end position="357"/>
    </location>
</feature>
<dbReference type="PROSITE" id="PS51349">
    <property type="entry name" value="FMN_HYDROXY_ACID_DH_2"/>
    <property type="match status" value="1"/>
</dbReference>
<name>A0ABW0NLI3_9MICO</name>
<sequence length="368" mass="38733">MTEQLAEYQDFHALDEFAAAADSRWTPAARDFIGLGAGRGLGILANESALQSWALRTRVLRDVSSIDTSTHVLGAQLAMPVLLGPSALHVLSTAEGEAATARAAARTGTVLVLSASTSRSIEDVAAAGARMWFQLYWGRDRERVTQLIRMAEEHGCTALCVTVDMSVPGVLGSRMAVALRGLGDARPLYVLPRDTQLDSGEWDHDSRLTWRDLEWMRATTTLPIVLKGIMTAEDARLAAEHGVDALVVSNHGGRALDTPRATIDALPEVVDAVAGTSTEVYVDGGFRTGTDIAVALALGARAVLIGRPVLWGLATGGEGGLVALLSLLRGQLTSVMGMVGAASVAEIDRARVCRTGAGDGSRHDSAGM</sequence>
<gene>
    <name evidence="7" type="ORF">ACFPJ4_01415</name>
</gene>
<protein>
    <submittedName>
        <fullName evidence="7">Alpha-hydroxy-acid oxidizing protein</fullName>
        <ecNumber evidence="7">1.-.-.-</ecNumber>
    </submittedName>
</protein>
<evidence type="ECO:0000256" key="5">
    <source>
        <dbReference type="ARBA" id="ARBA00024042"/>
    </source>
</evidence>
<proteinExistence type="inferred from homology"/>
<accession>A0ABW0NLI3</accession>
<evidence type="ECO:0000256" key="1">
    <source>
        <dbReference type="ARBA" id="ARBA00001917"/>
    </source>
</evidence>
<dbReference type="PANTHER" id="PTHR10578:SF107">
    <property type="entry name" value="2-HYDROXYACID OXIDASE 1"/>
    <property type="match status" value="1"/>
</dbReference>
<comment type="cofactor">
    <cofactor evidence="1">
        <name>FMN</name>
        <dbReference type="ChEBI" id="CHEBI:58210"/>
    </cofactor>
</comment>
<dbReference type="SUPFAM" id="SSF51395">
    <property type="entry name" value="FMN-linked oxidoreductases"/>
    <property type="match status" value="1"/>
</dbReference>
<dbReference type="Pfam" id="PF01070">
    <property type="entry name" value="FMN_dh"/>
    <property type="match status" value="1"/>
</dbReference>
<dbReference type="PIRSF" id="PIRSF000138">
    <property type="entry name" value="Al-hdrx_acd_dh"/>
    <property type="match status" value="1"/>
</dbReference>
<reference evidence="8" key="1">
    <citation type="journal article" date="2019" name="Int. J. Syst. Evol. Microbiol.">
        <title>The Global Catalogue of Microorganisms (GCM) 10K type strain sequencing project: providing services to taxonomists for standard genome sequencing and annotation.</title>
        <authorList>
            <consortium name="The Broad Institute Genomics Platform"/>
            <consortium name="The Broad Institute Genome Sequencing Center for Infectious Disease"/>
            <person name="Wu L."/>
            <person name="Ma J."/>
        </authorList>
    </citation>
    <scope>NUCLEOTIDE SEQUENCE [LARGE SCALE GENOMIC DNA]</scope>
    <source>
        <strain evidence="8">CGMCC 4.6997</strain>
    </source>
</reference>
<evidence type="ECO:0000256" key="4">
    <source>
        <dbReference type="ARBA" id="ARBA00023002"/>
    </source>
</evidence>
<comment type="similarity">
    <text evidence="5">Belongs to the FMN-dependent alpha-hydroxy acid dehydrogenase family.</text>
</comment>
<dbReference type="Proteomes" id="UP001596039">
    <property type="component" value="Unassembled WGS sequence"/>
</dbReference>
<keyword evidence="8" id="KW-1185">Reference proteome</keyword>
<evidence type="ECO:0000256" key="3">
    <source>
        <dbReference type="ARBA" id="ARBA00022643"/>
    </source>
</evidence>
<keyword evidence="4 7" id="KW-0560">Oxidoreductase</keyword>
<dbReference type="CDD" id="cd02809">
    <property type="entry name" value="alpha_hydroxyacid_oxid_FMN"/>
    <property type="match status" value="1"/>
</dbReference>
<dbReference type="InterPro" id="IPR037396">
    <property type="entry name" value="FMN_HAD"/>
</dbReference>
<dbReference type="EMBL" id="JBHSMG010000001">
    <property type="protein sequence ID" value="MFC5500892.1"/>
    <property type="molecule type" value="Genomic_DNA"/>
</dbReference>
<keyword evidence="2" id="KW-0285">Flavoprotein</keyword>
<dbReference type="GO" id="GO:0016491">
    <property type="term" value="F:oxidoreductase activity"/>
    <property type="evidence" value="ECO:0007669"/>
    <property type="project" value="UniProtKB-KW"/>
</dbReference>
<dbReference type="RefSeq" id="WP_386738501.1">
    <property type="nucleotide sequence ID" value="NZ_JBHSMG010000001.1"/>
</dbReference>
<evidence type="ECO:0000256" key="2">
    <source>
        <dbReference type="ARBA" id="ARBA00022630"/>
    </source>
</evidence>
<dbReference type="InterPro" id="IPR013785">
    <property type="entry name" value="Aldolase_TIM"/>
</dbReference>
<dbReference type="PANTHER" id="PTHR10578">
    <property type="entry name" value="S -2-HYDROXY-ACID OXIDASE-RELATED"/>
    <property type="match status" value="1"/>
</dbReference>
<organism evidence="7 8">
    <name type="scientific">Lysinimonas soli</name>
    <dbReference type="NCBI Taxonomy" id="1074233"/>
    <lineage>
        <taxon>Bacteria</taxon>
        <taxon>Bacillati</taxon>
        <taxon>Actinomycetota</taxon>
        <taxon>Actinomycetes</taxon>
        <taxon>Micrococcales</taxon>
        <taxon>Microbacteriaceae</taxon>
        <taxon>Lysinimonas</taxon>
    </lineage>
</organism>
<dbReference type="InterPro" id="IPR012133">
    <property type="entry name" value="Alpha-hydoxy_acid_DH_FMN"/>
</dbReference>
<comment type="caution">
    <text evidence="7">The sequence shown here is derived from an EMBL/GenBank/DDBJ whole genome shotgun (WGS) entry which is preliminary data.</text>
</comment>
<evidence type="ECO:0000313" key="8">
    <source>
        <dbReference type="Proteomes" id="UP001596039"/>
    </source>
</evidence>
<evidence type="ECO:0000259" key="6">
    <source>
        <dbReference type="PROSITE" id="PS51349"/>
    </source>
</evidence>
<keyword evidence="3" id="KW-0288">FMN</keyword>
<dbReference type="Gene3D" id="3.20.20.70">
    <property type="entry name" value="Aldolase class I"/>
    <property type="match status" value="1"/>
</dbReference>